<protein>
    <submittedName>
        <fullName evidence="1">Uncharacterized protein</fullName>
    </submittedName>
</protein>
<proteinExistence type="predicted"/>
<name>A0A9D4F3L3_DREPO</name>
<sequence>MGKSDMTISLISAICSNFHLVDLPVWKPPVPRVLNTGGSLLDLNPNGNDQTITSLQDAAAKANNETVDPATVAIQKVHVQIRHVLGHYDKHFSHLIFHFHGYTINTLAFANL</sequence>
<dbReference type="AlphaFoldDB" id="A0A9D4F3L3"/>
<keyword evidence="2" id="KW-1185">Reference proteome</keyword>
<evidence type="ECO:0000313" key="1">
    <source>
        <dbReference type="EMBL" id="KAH3789120.1"/>
    </source>
</evidence>
<accession>A0A9D4F3L3</accession>
<comment type="caution">
    <text evidence="1">The sequence shown here is derived from an EMBL/GenBank/DDBJ whole genome shotgun (WGS) entry which is preliminary data.</text>
</comment>
<reference evidence="1" key="1">
    <citation type="journal article" date="2019" name="bioRxiv">
        <title>The Genome of the Zebra Mussel, Dreissena polymorpha: A Resource for Invasive Species Research.</title>
        <authorList>
            <person name="McCartney M.A."/>
            <person name="Auch B."/>
            <person name="Kono T."/>
            <person name="Mallez S."/>
            <person name="Zhang Y."/>
            <person name="Obille A."/>
            <person name="Becker A."/>
            <person name="Abrahante J.E."/>
            <person name="Garbe J."/>
            <person name="Badalamenti J.P."/>
            <person name="Herman A."/>
            <person name="Mangelson H."/>
            <person name="Liachko I."/>
            <person name="Sullivan S."/>
            <person name="Sone E.D."/>
            <person name="Koren S."/>
            <person name="Silverstein K.A.T."/>
            <person name="Beckman K.B."/>
            <person name="Gohl D.M."/>
        </authorList>
    </citation>
    <scope>NUCLEOTIDE SEQUENCE</scope>
    <source>
        <strain evidence="1">Duluth1</strain>
        <tissue evidence="1">Whole animal</tissue>
    </source>
</reference>
<gene>
    <name evidence="1" type="ORF">DPMN_167290</name>
</gene>
<dbReference type="Proteomes" id="UP000828390">
    <property type="component" value="Unassembled WGS sequence"/>
</dbReference>
<evidence type="ECO:0000313" key="2">
    <source>
        <dbReference type="Proteomes" id="UP000828390"/>
    </source>
</evidence>
<organism evidence="1 2">
    <name type="scientific">Dreissena polymorpha</name>
    <name type="common">Zebra mussel</name>
    <name type="synonym">Mytilus polymorpha</name>
    <dbReference type="NCBI Taxonomy" id="45954"/>
    <lineage>
        <taxon>Eukaryota</taxon>
        <taxon>Metazoa</taxon>
        <taxon>Spiralia</taxon>
        <taxon>Lophotrochozoa</taxon>
        <taxon>Mollusca</taxon>
        <taxon>Bivalvia</taxon>
        <taxon>Autobranchia</taxon>
        <taxon>Heteroconchia</taxon>
        <taxon>Euheterodonta</taxon>
        <taxon>Imparidentia</taxon>
        <taxon>Neoheterodontei</taxon>
        <taxon>Myida</taxon>
        <taxon>Dreissenoidea</taxon>
        <taxon>Dreissenidae</taxon>
        <taxon>Dreissena</taxon>
    </lineage>
</organism>
<reference evidence="1" key="2">
    <citation type="submission" date="2020-11" db="EMBL/GenBank/DDBJ databases">
        <authorList>
            <person name="McCartney M.A."/>
            <person name="Auch B."/>
            <person name="Kono T."/>
            <person name="Mallez S."/>
            <person name="Becker A."/>
            <person name="Gohl D.M."/>
            <person name="Silverstein K.A.T."/>
            <person name="Koren S."/>
            <person name="Bechman K.B."/>
            <person name="Herman A."/>
            <person name="Abrahante J.E."/>
            <person name="Garbe J."/>
        </authorList>
    </citation>
    <scope>NUCLEOTIDE SEQUENCE</scope>
    <source>
        <strain evidence="1">Duluth1</strain>
        <tissue evidence="1">Whole animal</tissue>
    </source>
</reference>
<dbReference type="EMBL" id="JAIWYP010000008">
    <property type="protein sequence ID" value="KAH3789120.1"/>
    <property type="molecule type" value="Genomic_DNA"/>
</dbReference>